<reference evidence="8" key="1">
    <citation type="journal article" date="2014" name="Int. J. Syst. Evol. Microbiol.">
        <title>Complete genome sequence of Corynebacterium casei LMG S-19264T (=DSM 44701T), isolated from a smear-ripened cheese.</title>
        <authorList>
            <consortium name="US DOE Joint Genome Institute (JGI-PGF)"/>
            <person name="Walter F."/>
            <person name="Albersmeier A."/>
            <person name="Kalinowski J."/>
            <person name="Ruckert C."/>
        </authorList>
    </citation>
    <scope>NUCLEOTIDE SEQUENCE</scope>
    <source>
        <strain evidence="8">CGMCC 4.5737</strain>
    </source>
</reference>
<dbReference type="SUPFAM" id="SSF46785">
    <property type="entry name" value="Winged helix' DNA-binding domain"/>
    <property type="match status" value="1"/>
</dbReference>
<name>A0A8J3FSL6_9PSEU</name>
<evidence type="ECO:0000256" key="4">
    <source>
        <dbReference type="ARBA" id="ARBA00023125"/>
    </source>
</evidence>
<evidence type="ECO:0000313" key="8">
    <source>
        <dbReference type="EMBL" id="GGM39906.1"/>
    </source>
</evidence>
<evidence type="ECO:0000259" key="7">
    <source>
        <dbReference type="PROSITE" id="PS51000"/>
    </source>
</evidence>
<dbReference type="PANTHER" id="PTHR30363:SF4">
    <property type="entry name" value="GLYCEROL-3-PHOSPHATE REGULON REPRESSOR"/>
    <property type="match status" value="1"/>
</dbReference>
<evidence type="ECO:0000256" key="3">
    <source>
        <dbReference type="ARBA" id="ARBA00023015"/>
    </source>
</evidence>
<dbReference type="RefSeq" id="WP_189054001.1">
    <property type="nucleotide sequence ID" value="NZ_BMMK01000002.1"/>
</dbReference>
<evidence type="ECO:0000313" key="9">
    <source>
        <dbReference type="Proteomes" id="UP000637578"/>
    </source>
</evidence>
<dbReference type="InterPro" id="IPR014036">
    <property type="entry name" value="DeoR-like_C"/>
</dbReference>
<dbReference type="GO" id="GO:0003700">
    <property type="term" value="F:DNA-binding transcription factor activity"/>
    <property type="evidence" value="ECO:0007669"/>
    <property type="project" value="InterPro"/>
</dbReference>
<dbReference type="Pfam" id="PF08220">
    <property type="entry name" value="HTH_DeoR"/>
    <property type="match status" value="1"/>
</dbReference>
<keyword evidence="4" id="KW-0238">DNA-binding</keyword>
<dbReference type="SMART" id="SM01134">
    <property type="entry name" value="DeoRC"/>
    <property type="match status" value="1"/>
</dbReference>
<evidence type="ECO:0000256" key="2">
    <source>
        <dbReference type="ARBA" id="ARBA00022491"/>
    </source>
</evidence>
<feature type="domain" description="HTH deoR-type" evidence="7">
    <location>
        <begin position="9"/>
        <end position="64"/>
    </location>
</feature>
<dbReference type="GO" id="GO:0003677">
    <property type="term" value="F:DNA binding"/>
    <property type="evidence" value="ECO:0007669"/>
    <property type="project" value="UniProtKB-KW"/>
</dbReference>
<dbReference type="Proteomes" id="UP000637578">
    <property type="component" value="Unassembled WGS sequence"/>
</dbReference>
<evidence type="ECO:0000256" key="6">
    <source>
        <dbReference type="ARBA" id="ARBA00024937"/>
    </source>
</evidence>
<organism evidence="8 9">
    <name type="scientific">Longimycelium tulufanense</name>
    <dbReference type="NCBI Taxonomy" id="907463"/>
    <lineage>
        <taxon>Bacteria</taxon>
        <taxon>Bacillati</taxon>
        <taxon>Actinomycetota</taxon>
        <taxon>Actinomycetes</taxon>
        <taxon>Pseudonocardiales</taxon>
        <taxon>Pseudonocardiaceae</taxon>
        <taxon>Longimycelium</taxon>
    </lineage>
</organism>
<comment type="caution">
    <text evidence="8">The sequence shown here is derived from an EMBL/GenBank/DDBJ whole genome shotgun (WGS) entry which is preliminary data.</text>
</comment>
<dbReference type="InterPro" id="IPR018356">
    <property type="entry name" value="Tscrpt_reg_HTH_DeoR_CS"/>
</dbReference>
<dbReference type="SMART" id="SM00420">
    <property type="entry name" value="HTH_DEOR"/>
    <property type="match status" value="1"/>
</dbReference>
<dbReference type="PROSITE" id="PS51000">
    <property type="entry name" value="HTH_DEOR_2"/>
    <property type="match status" value="1"/>
</dbReference>
<dbReference type="PROSITE" id="PS00894">
    <property type="entry name" value="HTH_DEOR_1"/>
    <property type="match status" value="1"/>
</dbReference>
<gene>
    <name evidence="8" type="primary">fruR</name>
    <name evidence="8" type="ORF">GCM10012275_08540</name>
</gene>
<dbReference type="InterPro" id="IPR037171">
    <property type="entry name" value="NagB/RpiA_transferase-like"/>
</dbReference>
<dbReference type="Gene3D" id="1.10.10.10">
    <property type="entry name" value="Winged helix-like DNA-binding domain superfamily/Winged helix DNA-binding domain"/>
    <property type="match status" value="1"/>
</dbReference>
<dbReference type="InterPro" id="IPR036390">
    <property type="entry name" value="WH_DNA-bd_sf"/>
</dbReference>
<dbReference type="PANTHER" id="PTHR30363">
    <property type="entry name" value="HTH-TYPE TRANSCRIPTIONAL REGULATOR SRLR-RELATED"/>
    <property type="match status" value="1"/>
</dbReference>
<dbReference type="AlphaFoldDB" id="A0A8J3FSL6"/>
<dbReference type="SUPFAM" id="SSF100950">
    <property type="entry name" value="NagB/RpiA/CoA transferase-like"/>
    <property type="match status" value="1"/>
</dbReference>
<dbReference type="PRINTS" id="PR00037">
    <property type="entry name" value="HTHLACR"/>
</dbReference>
<dbReference type="EMBL" id="BMMK01000002">
    <property type="protein sequence ID" value="GGM39906.1"/>
    <property type="molecule type" value="Genomic_DNA"/>
</dbReference>
<accession>A0A8J3FSL6</accession>
<dbReference type="Pfam" id="PF00455">
    <property type="entry name" value="DeoRC"/>
    <property type="match status" value="1"/>
</dbReference>
<keyword evidence="9" id="KW-1185">Reference proteome</keyword>
<reference evidence="8" key="2">
    <citation type="submission" date="2020-09" db="EMBL/GenBank/DDBJ databases">
        <authorList>
            <person name="Sun Q."/>
            <person name="Zhou Y."/>
        </authorList>
    </citation>
    <scope>NUCLEOTIDE SEQUENCE</scope>
    <source>
        <strain evidence="8">CGMCC 4.5737</strain>
    </source>
</reference>
<dbReference type="InterPro" id="IPR001034">
    <property type="entry name" value="DeoR_HTH"/>
</dbReference>
<comment type="function">
    <text evidence="6">Repressor of the lactose catabolism operon. Galactose-6-phosphate is the inducer.</text>
</comment>
<evidence type="ECO:0000256" key="5">
    <source>
        <dbReference type="ARBA" id="ARBA00023163"/>
    </source>
</evidence>
<protein>
    <recommendedName>
        <fullName evidence="1">Lactose phosphotransferase system repressor</fullName>
    </recommendedName>
</protein>
<keyword evidence="2" id="KW-0678">Repressor</keyword>
<sequence>MTVASSIDAQDRRRRLLQRLAADGHLRVEELAEACSVSTMTIRRDLQALEEQGKLRRVRGGAIIAGPQEFGLRAQRAAPAKRRIAEKLLTMVPQSAAIGLDCSSTIYRMACELRHARDLTVLTSAIETFQALQDTPGVRAYLTGGERDERTGSLVGPLARRTIESFQFHRCFLSATFLDPRLGASEATLEEAEVKHAIAAASEHVVLAVDAGKLGQRGAPARGVSLADVDVLVTDLDPTDSRLAPYRDHVELL</sequence>
<evidence type="ECO:0000256" key="1">
    <source>
        <dbReference type="ARBA" id="ARBA00021390"/>
    </source>
</evidence>
<proteinExistence type="predicted"/>
<dbReference type="InterPro" id="IPR036388">
    <property type="entry name" value="WH-like_DNA-bd_sf"/>
</dbReference>
<keyword evidence="5" id="KW-0804">Transcription</keyword>
<keyword evidence="3" id="KW-0805">Transcription regulation</keyword>
<dbReference type="InterPro" id="IPR050313">
    <property type="entry name" value="Carb_Metab_HTH_regulators"/>
</dbReference>